<organism evidence="1 2">
    <name type="scientific">Artemia franciscana</name>
    <name type="common">Brine shrimp</name>
    <name type="synonym">Artemia sanfranciscana</name>
    <dbReference type="NCBI Taxonomy" id="6661"/>
    <lineage>
        <taxon>Eukaryota</taxon>
        <taxon>Metazoa</taxon>
        <taxon>Ecdysozoa</taxon>
        <taxon>Arthropoda</taxon>
        <taxon>Crustacea</taxon>
        <taxon>Branchiopoda</taxon>
        <taxon>Anostraca</taxon>
        <taxon>Artemiidae</taxon>
        <taxon>Artemia</taxon>
    </lineage>
</organism>
<name>A0AA88HYV1_ARTSF</name>
<dbReference type="AlphaFoldDB" id="A0AA88HYV1"/>
<keyword evidence="2" id="KW-1185">Reference proteome</keyword>
<sequence>MKVFDIRFHVGPKDSGAKGTINLGVTTKKYYVIYQTSGITFKNLSHSNPRQTTPRATSPLDDLGATSSVFPVYLDAEYKAETKAEYKAETKAEYKAETKAEYKAGTKAEYKAETQAEYKAETKAEYTAFFI</sequence>
<protein>
    <submittedName>
        <fullName evidence="1">Uncharacterized protein</fullName>
    </submittedName>
</protein>
<evidence type="ECO:0000313" key="1">
    <source>
        <dbReference type="EMBL" id="KAK2712612.1"/>
    </source>
</evidence>
<gene>
    <name evidence="1" type="ORF">QYM36_011335</name>
</gene>
<accession>A0AA88HYV1</accession>
<evidence type="ECO:0000313" key="2">
    <source>
        <dbReference type="Proteomes" id="UP001187531"/>
    </source>
</evidence>
<comment type="caution">
    <text evidence="1">The sequence shown here is derived from an EMBL/GenBank/DDBJ whole genome shotgun (WGS) entry which is preliminary data.</text>
</comment>
<dbReference type="Proteomes" id="UP001187531">
    <property type="component" value="Unassembled WGS sequence"/>
</dbReference>
<dbReference type="EMBL" id="JAVRJZ010000015">
    <property type="protein sequence ID" value="KAK2712612.1"/>
    <property type="molecule type" value="Genomic_DNA"/>
</dbReference>
<reference evidence="1" key="1">
    <citation type="submission" date="2023-07" db="EMBL/GenBank/DDBJ databases">
        <title>Chromosome-level genome assembly of Artemia franciscana.</title>
        <authorList>
            <person name="Jo E."/>
        </authorList>
    </citation>
    <scope>NUCLEOTIDE SEQUENCE</scope>
    <source>
        <tissue evidence="1">Whole body</tissue>
    </source>
</reference>
<proteinExistence type="predicted"/>